<keyword evidence="2" id="KW-1133">Transmembrane helix</keyword>
<keyword evidence="2" id="KW-0812">Transmembrane</keyword>
<organism evidence="3 4">
    <name type="scientific">Leucobacter ruminantium</name>
    <dbReference type="NCBI Taxonomy" id="1289170"/>
    <lineage>
        <taxon>Bacteria</taxon>
        <taxon>Bacillati</taxon>
        <taxon>Actinomycetota</taxon>
        <taxon>Actinomycetes</taxon>
        <taxon>Micrococcales</taxon>
        <taxon>Microbacteriaceae</taxon>
        <taxon>Leucobacter</taxon>
    </lineage>
</organism>
<reference evidence="3" key="1">
    <citation type="submission" date="2021-03" db="EMBL/GenBank/DDBJ databases">
        <title>Leucobacter chromiisoli sp. nov., isolated from chromium-containing soil of chemical plant.</title>
        <authorList>
            <person name="Xu Z."/>
        </authorList>
    </citation>
    <scope>NUCLEOTIDE SEQUENCE</scope>
    <source>
        <strain evidence="3">A2</strain>
    </source>
</reference>
<proteinExistence type="predicted"/>
<dbReference type="EMBL" id="JAGDYL010000004">
    <property type="protein sequence ID" value="MBO1804321.1"/>
    <property type="molecule type" value="Genomic_DNA"/>
</dbReference>
<evidence type="ECO:0000256" key="2">
    <source>
        <dbReference type="SAM" id="Phobius"/>
    </source>
</evidence>
<feature type="transmembrane region" description="Helical" evidence="2">
    <location>
        <begin position="163"/>
        <end position="185"/>
    </location>
</feature>
<feature type="transmembrane region" description="Helical" evidence="2">
    <location>
        <begin position="132"/>
        <end position="151"/>
    </location>
</feature>
<keyword evidence="2" id="KW-0472">Membrane</keyword>
<comment type="caution">
    <text evidence="3">The sequence shown here is derived from an EMBL/GenBank/DDBJ whole genome shotgun (WGS) entry which is preliminary data.</text>
</comment>
<gene>
    <name evidence="3" type="ORF">J4H91_03185</name>
</gene>
<sequence>MSNEQIPGSGQGDEPKHGEPEVDPDSPERLTEERPDAPHDATRFEAPAGHGTADGPPYGQEFQERPVLDGSTQSDEAEASVPNPHRGQADPATIARQPALNSTRSGRWLVASCVAAVILVLGLLLLARWEPVWCGVGVVVALLALVLMLVLRASRMEQRSKLRAAAVLMAVLWLVPLAVILSVLVGRREEIWPL</sequence>
<protein>
    <submittedName>
        <fullName evidence="3">Uncharacterized protein</fullName>
    </submittedName>
</protein>
<name>A0A939RXY5_9MICO</name>
<evidence type="ECO:0000256" key="1">
    <source>
        <dbReference type="SAM" id="MobiDB-lite"/>
    </source>
</evidence>
<dbReference type="Proteomes" id="UP000664398">
    <property type="component" value="Unassembled WGS sequence"/>
</dbReference>
<feature type="compositionally biased region" description="Basic and acidic residues" evidence="1">
    <location>
        <begin position="13"/>
        <end position="43"/>
    </location>
</feature>
<evidence type="ECO:0000313" key="4">
    <source>
        <dbReference type="Proteomes" id="UP000664398"/>
    </source>
</evidence>
<feature type="region of interest" description="Disordered" evidence="1">
    <location>
        <begin position="1"/>
        <end position="93"/>
    </location>
</feature>
<dbReference type="AlphaFoldDB" id="A0A939RXY5"/>
<keyword evidence="4" id="KW-1185">Reference proteome</keyword>
<dbReference type="RefSeq" id="WP_208044812.1">
    <property type="nucleotide sequence ID" value="NZ_JAGDYL010000004.1"/>
</dbReference>
<accession>A0A939RXY5</accession>
<evidence type="ECO:0000313" key="3">
    <source>
        <dbReference type="EMBL" id="MBO1804321.1"/>
    </source>
</evidence>
<feature type="transmembrane region" description="Helical" evidence="2">
    <location>
        <begin position="108"/>
        <end position="126"/>
    </location>
</feature>